<sequence length="87" mass="10151">MLINGRTGDPALYIETLFEKRAILYDLGNITSLLPRKMRRLAQCSFRTPVSIIFFGFDRLLRVLFGRDKKIHLYGPIGFVNHVHHKH</sequence>
<dbReference type="Proteomes" id="UP000680805">
    <property type="component" value="Chromosome"/>
</dbReference>
<gene>
    <name evidence="1" type="ORF">KMZ68_10540</name>
</gene>
<dbReference type="EMBL" id="CP076135">
    <property type="protein sequence ID" value="QWG20226.1"/>
    <property type="molecule type" value="Genomic_DNA"/>
</dbReference>
<name>A0A975NT62_9BRAD</name>
<reference evidence="1" key="1">
    <citation type="submission" date="2021-06" db="EMBL/GenBank/DDBJ databases">
        <title>Bradyrhizobium sp. S2-11-2 Genome sequencing.</title>
        <authorList>
            <person name="Jin L."/>
        </authorList>
    </citation>
    <scope>NUCLEOTIDE SEQUENCE</scope>
    <source>
        <strain evidence="1">S2-11-2</strain>
    </source>
</reference>
<proteinExistence type="predicted"/>
<evidence type="ECO:0000313" key="1">
    <source>
        <dbReference type="EMBL" id="QWG20226.1"/>
    </source>
</evidence>
<protein>
    <submittedName>
        <fullName evidence="1">Uncharacterized protein</fullName>
    </submittedName>
</protein>
<evidence type="ECO:0000313" key="2">
    <source>
        <dbReference type="Proteomes" id="UP000680805"/>
    </source>
</evidence>
<organism evidence="1 2">
    <name type="scientific">Bradyrhizobium sediminis</name>
    <dbReference type="NCBI Taxonomy" id="2840469"/>
    <lineage>
        <taxon>Bacteria</taxon>
        <taxon>Pseudomonadati</taxon>
        <taxon>Pseudomonadota</taxon>
        <taxon>Alphaproteobacteria</taxon>
        <taxon>Hyphomicrobiales</taxon>
        <taxon>Nitrobacteraceae</taxon>
        <taxon>Bradyrhizobium</taxon>
    </lineage>
</organism>
<accession>A0A975NT62</accession>
<dbReference type="KEGG" id="bsei:KMZ68_10540"/>
<dbReference type="AlphaFoldDB" id="A0A975NT62"/>
<dbReference type="RefSeq" id="WP_215615706.1">
    <property type="nucleotide sequence ID" value="NZ_CP076135.1"/>
</dbReference>